<feature type="transmembrane region" description="Helical" evidence="1">
    <location>
        <begin position="108"/>
        <end position="126"/>
    </location>
</feature>
<dbReference type="Proteomes" id="UP000051442">
    <property type="component" value="Unassembled WGS sequence"/>
</dbReference>
<dbReference type="OrthoDB" id="7995400at2"/>
<reference evidence="2 3" key="1">
    <citation type="journal article" date="2015" name="Genome Announc.">
        <title>Expanding the biotechnology potential of lactobacilli through comparative genomics of 213 strains and associated genera.</title>
        <authorList>
            <person name="Sun Z."/>
            <person name="Harris H.M."/>
            <person name="McCann A."/>
            <person name="Guo C."/>
            <person name="Argimon S."/>
            <person name="Zhang W."/>
            <person name="Yang X."/>
            <person name="Jeffery I.B."/>
            <person name="Cooney J.C."/>
            <person name="Kagawa T.F."/>
            <person name="Liu W."/>
            <person name="Song Y."/>
            <person name="Salvetti E."/>
            <person name="Wrobel A."/>
            <person name="Rasinkangas P."/>
            <person name="Parkhill J."/>
            <person name="Rea M.C."/>
            <person name="O'Sullivan O."/>
            <person name="Ritari J."/>
            <person name="Douillard F.P."/>
            <person name="Paul Ross R."/>
            <person name="Yang R."/>
            <person name="Briner A.E."/>
            <person name="Felis G.E."/>
            <person name="de Vos W.M."/>
            <person name="Barrangou R."/>
            <person name="Klaenhammer T.R."/>
            <person name="Caufield P.W."/>
            <person name="Cui Y."/>
            <person name="Zhang H."/>
            <person name="O'Toole P.W."/>
        </authorList>
    </citation>
    <scope>NUCLEOTIDE SEQUENCE [LARGE SCALE GENOMIC DNA]</scope>
    <source>
        <strain evidence="2 3">DSM 23365</strain>
    </source>
</reference>
<dbReference type="STRING" id="1423804.FD14_GL002325"/>
<feature type="transmembrane region" description="Helical" evidence="1">
    <location>
        <begin position="178"/>
        <end position="196"/>
    </location>
</feature>
<proteinExistence type="predicted"/>
<comment type="caution">
    <text evidence="2">The sequence shown here is derived from an EMBL/GenBank/DDBJ whole genome shotgun (WGS) entry which is preliminary data.</text>
</comment>
<evidence type="ECO:0000313" key="3">
    <source>
        <dbReference type="Proteomes" id="UP000051442"/>
    </source>
</evidence>
<protein>
    <submittedName>
        <fullName evidence="2">Cadmium resistance transporter family protein</fullName>
    </submittedName>
</protein>
<dbReference type="Pfam" id="PF03596">
    <property type="entry name" value="Cad"/>
    <property type="match status" value="1"/>
</dbReference>
<keyword evidence="1" id="KW-0472">Membrane</keyword>
<dbReference type="EMBL" id="AYZM01000038">
    <property type="protein sequence ID" value="KRN26258.1"/>
    <property type="molecule type" value="Genomic_DNA"/>
</dbReference>
<organism evidence="2 3">
    <name type="scientific">Secundilactobacillus similis DSM 23365 = JCM 2765</name>
    <dbReference type="NCBI Taxonomy" id="1423804"/>
    <lineage>
        <taxon>Bacteria</taxon>
        <taxon>Bacillati</taxon>
        <taxon>Bacillota</taxon>
        <taxon>Bacilli</taxon>
        <taxon>Lactobacillales</taxon>
        <taxon>Lactobacillaceae</taxon>
        <taxon>Secundilactobacillus</taxon>
    </lineage>
</organism>
<evidence type="ECO:0000313" key="2">
    <source>
        <dbReference type="EMBL" id="KRN26258.1"/>
    </source>
</evidence>
<feature type="transmembrane region" description="Helical" evidence="1">
    <location>
        <begin position="70"/>
        <end position="87"/>
    </location>
</feature>
<keyword evidence="1" id="KW-1133">Transmembrane helix</keyword>
<dbReference type="InterPro" id="IPR004676">
    <property type="entry name" value="Cd-R_transporter"/>
</dbReference>
<dbReference type="PATRIC" id="fig|1423804.4.peg.2518"/>
<keyword evidence="3" id="KW-1185">Reference proteome</keyword>
<keyword evidence="1" id="KW-0812">Transmembrane</keyword>
<gene>
    <name evidence="2" type="ORF">FD14_GL002325</name>
</gene>
<sequence length="202" mass="22777">METVLQVILTGILSFVSSDLDDIIVLTLLFTQRRKYRTGHIIAGQLLGIGSLVLISLLINYGLGLVATSILKWIGILPIILGVKYWYDYYYQSKSDNENMPETVVAQHSMIGNILGICLLTISNGADNIGIYVPLFTQYSNWELGVIIAVYGAMTLVWCYFGYRLASLPALQVRIERYRRWLIPLIFVLLGIYVLFKNGAFN</sequence>
<evidence type="ECO:0000256" key="1">
    <source>
        <dbReference type="SAM" id="Phobius"/>
    </source>
</evidence>
<name>A0A0R2FCJ9_9LACO</name>
<accession>A0A0R2FCJ9</accession>
<dbReference type="AlphaFoldDB" id="A0A0R2FCJ9"/>
<feature type="transmembrane region" description="Helical" evidence="1">
    <location>
        <begin position="42"/>
        <end position="64"/>
    </location>
</feature>
<feature type="transmembrane region" description="Helical" evidence="1">
    <location>
        <begin position="146"/>
        <end position="166"/>
    </location>
</feature>